<feature type="active site" description="Nucleophile" evidence="10">
    <location>
        <position position="351"/>
    </location>
</feature>
<dbReference type="PROSITE" id="PS01153">
    <property type="entry name" value="NOL1_NOP2_SUN"/>
    <property type="match status" value="1"/>
</dbReference>
<dbReference type="InParanoid" id="B8M3C1"/>
<evidence type="ECO:0000256" key="3">
    <source>
        <dbReference type="ARBA" id="ARBA00022555"/>
    </source>
</evidence>
<dbReference type="GO" id="GO:0030488">
    <property type="term" value="P:tRNA methylation"/>
    <property type="evidence" value="ECO:0007669"/>
    <property type="project" value="TreeGrafter"/>
</dbReference>
<evidence type="ECO:0000256" key="11">
    <source>
        <dbReference type="SAM" id="MobiDB-lite"/>
    </source>
</evidence>
<dbReference type="GeneID" id="8103869"/>
<dbReference type="InterPro" id="IPR029063">
    <property type="entry name" value="SAM-dependent_MTases_sf"/>
</dbReference>
<dbReference type="InterPro" id="IPR023270">
    <property type="entry name" value="RCMT_NCL1"/>
</dbReference>
<gene>
    <name evidence="13" type="ORF">TSTA_095420</name>
</gene>
<keyword evidence="6 10" id="KW-0949">S-adenosyl-L-methionine</keyword>
<dbReference type="InterPro" id="IPR057285">
    <property type="entry name" value="Pre-PUA_NSUN2"/>
</dbReference>
<dbReference type="OMA" id="QLFTEYV"/>
<dbReference type="GO" id="GO:0005634">
    <property type="term" value="C:nucleus"/>
    <property type="evidence" value="ECO:0007669"/>
    <property type="project" value="UniProtKB-SubCell"/>
</dbReference>
<keyword evidence="8 10" id="KW-0694">RNA-binding</keyword>
<organism evidence="13 14">
    <name type="scientific">Talaromyces stipitatus (strain ATCC 10500 / CBS 375.48 / QM 6759 / NRRL 1006)</name>
    <name type="common">Penicillium stipitatum</name>
    <dbReference type="NCBI Taxonomy" id="441959"/>
    <lineage>
        <taxon>Eukaryota</taxon>
        <taxon>Fungi</taxon>
        <taxon>Dikarya</taxon>
        <taxon>Ascomycota</taxon>
        <taxon>Pezizomycotina</taxon>
        <taxon>Eurotiomycetes</taxon>
        <taxon>Eurotiomycetidae</taxon>
        <taxon>Eurotiales</taxon>
        <taxon>Trichocomaceae</taxon>
        <taxon>Talaromyces</taxon>
        <taxon>Talaromyces sect. Talaromyces</taxon>
    </lineage>
</organism>
<accession>B8M3C1</accession>
<evidence type="ECO:0000256" key="9">
    <source>
        <dbReference type="ARBA" id="ARBA00023242"/>
    </source>
</evidence>
<evidence type="ECO:0000313" key="14">
    <source>
        <dbReference type="Proteomes" id="UP000001745"/>
    </source>
</evidence>
<feature type="region of interest" description="Disordered" evidence="11">
    <location>
        <begin position="882"/>
        <end position="909"/>
    </location>
</feature>
<name>B8M3C1_TALSN</name>
<evidence type="ECO:0000313" key="13">
    <source>
        <dbReference type="EMBL" id="EED22293.1"/>
    </source>
</evidence>
<feature type="region of interest" description="Disordered" evidence="11">
    <location>
        <begin position="513"/>
        <end position="549"/>
    </location>
</feature>
<evidence type="ECO:0000256" key="5">
    <source>
        <dbReference type="ARBA" id="ARBA00022679"/>
    </source>
</evidence>
<feature type="region of interest" description="Disordered" evidence="11">
    <location>
        <begin position="19"/>
        <end position="43"/>
    </location>
</feature>
<dbReference type="Pfam" id="PF25378">
    <property type="entry name" value="PUA_NSUN2"/>
    <property type="match status" value="1"/>
</dbReference>
<evidence type="ECO:0000256" key="10">
    <source>
        <dbReference type="PROSITE-ProRule" id="PRU01023"/>
    </source>
</evidence>
<comment type="similarity">
    <text evidence="2 10">Belongs to the class I-like SAM-binding methyltransferase superfamily. RsmB/NOP family.</text>
</comment>
<dbReference type="InterPro" id="IPR018314">
    <property type="entry name" value="RsmB/NOL1/NOP2-like_CS"/>
</dbReference>
<dbReference type="InterPro" id="IPR057286">
    <property type="entry name" value="PUA_NSUN2"/>
</dbReference>
<dbReference type="RefSeq" id="XP_002479256.1">
    <property type="nucleotide sequence ID" value="XM_002479211.1"/>
</dbReference>
<dbReference type="Proteomes" id="UP000001745">
    <property type="component" value="Unassembled WGS sequence"/>
</dbReference>
<dbReference type="STRING" id="441959.B8M3C1"/>
<feature type="region of interest" description="Disordered" evidence="11">
    <location>
        <begin position="566"/>
        <end position="599"/>
    </location>
</feature>
<dbReference type="eggNOG" id="KOG2198">
    <property type="taxonomic scope" value="Eukaryota"/>
</dbReference>
<evidence type="ECO:0000256" key="6">
    <source>
        <dbReference type="ARBA" id="ARBA00022691"/>
    </source>
</evidence>
<feature type="binding site" evidence="10">
    <location>
        <begin position="184"/>
        <end position="190"/>
    </location>
    <ligand>
        <name>S-adenosyl-L-methionine</name>
        <dbReference type="ChEBI" id="CHEBI:59789"/>
    </ligand>
</feature>
<dbReference type="GO" id="GO:0005737">
    <property type="term" value="C:cytoplasm"/>
    <property type="evidence" value="ECO:0007669"/>
    <property type="project" value="TreeGrafter"/>
</dbReference>
<feature type="domain" description="SAM-dependent MTase RsmB/NOP-type" evidence="12">
    <location>
        <begin position="66"/>
        <end position="464"/>
    </location>
</feature>
<evidence type="ECO:0000256" key="8">
    <source>
        <dbReference type="ARBA" id="ARBA00022884"/>
    </source>
</evidence>
<feature type="compositionally biased region" description="Basic and acidic residues" evidence="11">
    <location>
        <begin position="882"/>
        <end position="898"/>
    </location>
</feature>
<dbReference type="PROSITE" id="PS51686">
    <property type="entry name" value="SAM_MT_RSMB_NOP"/>
    <property type="match status" value="1"/>
</dbReference>
<evidence type="ECO:0000256" key="1">
    <source>
        <dbReference type="ARBA" id="ARBA00004123"/>
    </source>
</evidence>
<dbReference type="FunCoup" id="B8M3C1">
    <property type="interactions" value="1287"/>
</dbReference>
<keyword evidence="3" id="KW-0820">tRNA-binding</keyword>
<dbReference type="HOGENOM" id="CLU_005316_4_2_1"/>
<comment type="subcellular location">
    <subcellularLocation>
        <location evidence="1">Nucleus</location>
    </subcellularLocation>
</comment>
<dbReference type="Gene3D" id="3.40.50.150">
    <property type="entry name" value="Vaccinia Virus protein VP39"/>
    <property type="match status" value="1"/>
</dbReference>
<dbReference type="PANTHER" id="PTHR22808:SF1">
    <property type="entry name" value="RNA CYTOSINE-C(5)-METHYLTRANSFERASE NSUN2-RELATED"/>
    <property type="match status" value="1"/>
</dbReference>
<dbReference type="AlphaFoldDB" id="B8M3C1"/>
<dbReference type="PRINTS" id="PR02011">
    <property type="entry name" value="RCMTNCL1"/>
</dbReference>
<keyword evidence="9" id="KW-0539">Nucleus</keyword>
<keyword evidence="5 10" id="KW-0808">Transferase</keyword>
<evidence type="ECO:0000256" key="4">
    <source>
        <dbReference type="ARBA" id="ARBA00022603"/>
    </source>
</evidence>
<dbReference type="Pfam" id="PF25376">
    <property type="entry name" value="Pre-PUA_NSUN2"/>
    <property type="match status" value="1"/>
</dbReference>
<feature type="binding site" evidence="10">
    <location>
        <position position="268"/>
    </location>
    <ligand>
        <name>S-adenosyl-L-methionine</name>
        <dbReference type="ChEBI" id="CHEBI:59789"/>
    </ligand>
</feature>
<dbReference type="GO" id="GO:0016428">
    <property type="term" value="F:tRNA (cytidine-5-)-methyltransferase activity"/>
    <property type="evidence" value="ECO:0007669"/>
    <property type="project" value="InterPro"/>
</dbReference>
<keyword evidence="7" id="KW-0819">tRNA processing</keyword>
<dbReference type="EMBL" id="EQ962653">
    <property type="protein sequence ID" value="EED22293.1"/>
    <property type="molecule type" value="Genomic_DNA"/>
</dbReference>
<keyword evidence="4 10" id="KW-0489">Methyltransferase</keyword>
<proteinExistence type="inferred from homology"/>
<evidence type="ECO:0000259" key="12">
    <source>
        <dbReference type="PROSITE" id="PS51686"/>
    </source>
</evidence>
<dbReference type="PhylomeDB" id="B8M3C1"/>
<evidence type="ECO:0000256" key="7">
    <source>
        <dbReference type="ARBA" id="ARBA00022694"/>
    </source>
</evidence>
<dbReference type="InterPro" id="IPR049560">
    <property type="entry name" value="MeTrfase_RsmB-F_NOP2_cat"/>
</dbReference>
<evidence type="ECO:0000256" key="2">
    <source>
        <dbReference type="ARBA" id="ARBA00007494"/>
    </source>
</evidence>
<reference evidence="14" key="1">
    <citation type="journal article" date="2015" name="Genome Announc.">
        <title>Genome sequence of the AIDS-associated pathogen Penicillium marneffei (ATCC18224) and its near taxonomic relative Talaromyces stipitatus (ATCC10500).</title>
        <authorList>
            <person name="Nierman W.C."/>
            <person name="Fedorova-Abrams N.D."/>
            <person name="Andrianopoulos A."/>
        </authorList>
    </citation>
    <scope>NUCLEOTIDE SEQUENCE [LARGE SCALE GENOMIC DNA]</scope>
    <source>
        <strain evidence="14">ATCC 10500 / CBS 375.48 / QM 6759 / NRRL 1006</strain>
    </source>
</reference>
<dbReference type="PRINTS" id="PR02008">
    <property type="entry name" value="RCMTFAMILY"/>
</dbReference>
<keyword evidence="14" id="KW-1185">Reference proteome</keyword>
<dbReference type="VEuPathDB" id="FungiDB:TSTA_095420"/>
<dbReference type="InterPro" id="IPR023267">
    <property type="entry name" value="RCMT"/>
</dbReference>
<dbReference type="Pfam" id="PF01189">
    <property type="entry name" value="Methyltr_RsmB-F"/>
    <property type="match status" value="1"/>
</dbReference>
<dbReference type="GO" id="GO:0000049">
    <property type="term" value="F:tRNA binding"/>
    <property type="evidence" value="ECO:0007669"/>
    <property type="project" value="UniProtKB-KW"/>
</dbReference>
<dbReference type="PANTHER" id="PTHR22808">
    <property type="entry name" value="NCL1 YEAST -RELATED NOL1/NOP2/FMU SUN DOMAIN-CONTAINING"/>
    <property type="match status" value="1"/>
</dbReference>
<dbReference type="InterPro" id="IPR001678">
    <property type="entry name" value="MeTrfase_RsmB-F_NOP2_dom"/>
</dbReference>
<feature type="binding site" evidence="10">
    <location>
        <position position="241"/>
    </location>
    <ligand>
        <name>S-adenosyl-L-methionine</name>
        <dbReference type="ChEBI" id="CHEBI:59789"/>
    </ligand>
</feature>
<feature type="binding site" evidence="10">
    <location>
        <position position="298"/>
    </location>
    <ligand>
        <name>S-adenosyl-L-methionine</name>
        <dbReference type="ChEBI" id="CHEBI:59789"/>
    </ligand>
</feature>
<dbReference type="SUPFAM" id="SSF53335">
    <property type="entry name" value="S-adenosyl-L-methionine-dependent methyltransferases"/>
    <property type="match status" value="1"/>
</dbReference>
<sequence length="909" mass="102618">MNDIFSDFDIIETGSRLANLQSQGKKGGGQASRPRQAWTDTPKTNEKYESYYNDHGLIPKEEQDAFWAALRRELPNSFRFTGSRGHALSVKKTLVDYHIPQITSITYEGNVVEPPKPVPWYPDELAWYMTTPKNVIRRFPPFSSFQKFLVSETEVGNITRQEVVSMIPPLFLDVRPGMTVLDMCAAPGSKSGQLMELLHAGEEESIRKAAAEVEQDTYDESHLPEGLRDYGRTTGLLVANDSDFKRAHMLVHQMKRLNSPNLIVTNHDATFYPSIKLPSPTGEKQPNVYLKFDRVLADVPCSGDGTTRKNPNIWSDWSPASALGLHATQMRILVRALQMLKVGGRVVYSTCSMNPIENESVIAAAIERCGGSSHVEIIDCSKELPDLKRVNGLHTWKVMDRDGRIWNSWEEVEEYRETQGITGLGRLAATMFPPTEDVHLERCMRVYPHLQDTGGFFITVLEKKKEIRAKPEDMTKVIPKASVAAVVEELDKKNRDGNDGSMDKIEALDDIVLPSEGTRGKDATVAESSHQPPYKVTLDEPSSNGKRLAPELETQMPVKRTKLEDGTEAILGDRPVHSPPPSAVEGQEDTTDYPRVGDPKQLDMNIRAAKRKPGLPFEEPFTFIDGKQEEIEKIFKFFNISDHFPRDRFMVRNAAGSLSKTIYYTSALARDILRENEGRGIKFVQSGVKMFVKQDAQRPNQCQWRIQTDGLQLVEAWVGPERTVTLTKKETLRLLLKELFPRLDKNNYLHLGEVGEKVKDMDLGCCILRVEPSDIEDGFRERMVIPLWRSMYSVNLMLPKEDRRAMLLRLFNDSEPVVHTQVKKGPVVGDGEADSSEMSEAVVGDAVTATADPEMVYDEIVKDIPTGKTEEDIIKTENLLRGEEQEDLMAKRETYQRDGDEEDRFNTTV</sequence>
<protein>
    <submittedName>
        <fullName evidence="13">Methyltransferase (Ncl1), putative</fullName>
    </submittedName>
</protein>
<dbReference type="OrthoDB" id="6093671at2759"/>